<dbReference type="KEGG" id="mcos:GM418_26630"/>
<keyword evidence="3" id="KW-1185">Reference proteome</keyword>
<proteinExistence type="predicted"/>
<organism evidence="2 3">
    <name type="scientific">Maribellus comscasis</name>
    <dbReference type="NCBI Taxonomy" id="2681766"/>
    <lineage>
        <taxon>Bacteria</taxon>
        <taxon>Pseudomonadati</taxon>
        <taxon>Bacteroidota</taxon>
        <taxon>Bacteroidia</taxon>
        <taxon>Marinilabiliales</taxon>
        <taxon>Prolixibacteraceae</taxon>
        <taxon>Maribellus</taxon>
    </lineage>
</organism>
<dbReference type="AlphaFoldDB" id="A0A6I6K102"/>
<feature type="region of interest" description="Disordered" evidence="1">
    <location>
        <begin position="123"/>
        <end position="147"/>
    </location>
</feature>
<dbReference type="EMBL" id="CP046401">
    <property type="protein sequence ID" value="QGY47108.1"/>
    <property type="molecule type" value="Genomic_DNA"/>
</dbReference>
<accession>A0A6I6K102</accession>
<sequence>MNKTLFFVTILFIGFSFGCGNQGNNNSQQFGPGGFGDRGNFDPEEMAERQVERLTEQLNLSKDQQKQVYDLTIENFENMSKMRGQGGGDFEAMREQMQKAREEQNKKMKTILNDDQWEKYEAFQEEMRARRGQGRPGGFGGPDGGQQ</sequence>
<gene>
    <name evidence="2" type="ORF">GM418_26630</name>
</gene>
<evidence type="ECO:0008006" key="4">
    <source>
        <dbReference type="Google" id="ProtNLM"/>
    </source>
</evidence>
<feature type="region of interest" description="Disordered" evidence="1">
    <location>
        <begin position="28"/>
        <end position="47"/>
    </location>
</feature>
<evidence type="ECO:0000313" key="2">
    <source>
        <dbReference type="EMBL" id="QGY47108.1"/>
    </source>
</evidence>
<name>A0A6I6K102_9BACT</name>
<feature type="compositionally biased region" description="Gly residues" evidence="1">
    <location>
        <begin position="134"/>
        <end position="147"/>
    </location>
</feature>
<evidence type="ECO:0000313" key="3">
    <source>
        <dbReference type="Proteomes" id="UP000428260"/>
    </source>
</evidence>
<dbReference type="RefSeq" id="WP_158870651.1">
    <property type="nucleotide sequence ID" value="NZ_CP046401.1"/>
</dbReference>
<protein>
    <recommendedName>
        <fullName evidence="4">Periplasmic heavy metal sensor</fullName>
    </recommendedName>
</protein>
<dbReference type="PROSITE" id="PS51257">
    <property type="entry name" value="PROKAR_LIPOPROTEIN"/>
    <property type="match status" value="1"/>
</dbReference>
<reference evidence="2 3" key="1">
    <citation type="submission" date="2019-11" db="EMBL/GenBank/DDBJ databases">
        <authorList>
            <person name="Zheng R.K."/>
            <person name="Sun C.M."/>
        </authorList>
    </citation>
    <scope>NUCLEOTIDE SEQUENCE [LARGE SCALE GENOMIC DNA]</scope>
    <source>
        <strain evidence="2 3">WC007</strain>
    </source>
</reference>
<evidence type="ECO:0000256" key="1">
    <source>
        <dbReference type="SAM" id="MobiDB-lite"/>
    </source>
</evidence>
<dbReference type="Proteomes" id="UP000428260">
    <property type="component" value="Chromosome"/>
</dbReference>